<evidence type="ECO:0000256" key="1">
    <source>
        <dbReference type="ARBA" id="ARBA00022741"/>
    </source>
</evidence>
<dbReference type="Pfam" id="PF00071">
    <property type="entry name" value="Ras"/>
    <property type="match status" value="1"/>
</dbReference>
<accession>A0A8S1T8Y4</accession>
<reference evidence="5" key="1">
    <citation type="submission" date="2021-01" db="EMBL/GenBank/DDBJ databases">
        <authorList>
            <consortium name="Genoscope - CEA"/>
            <person name="William W."/>
        </authorList>
    </citation>
    <scope>NUCLEOTIDE SEQUENCE</scope>
</reference>
<protein>
    <submittedName>
        <fullName evidence="5">Uncharacterized protein</fullName>
    </submittedName>
</protein>
<dbReference type="PROSITE" id="PS51421">
    <property type="entry name" value="RAS"/>
    <property type="match status" value="1"/>
</dbReference>
<proteinExistence type="predicted"/>
<gene>
    <name evidence="5" type="ORF">PPENT_87.1.T0170032</name>
</gene>
<dbReference type="PANTHER" id="PTHR47977">
    <property type="entry name" value="RAS-RELATED PROTEIN RAB"/>
    <property type="match status" value="1"/>
</dbReference>
<evidence type="ECO:0000256" key="4">
    <source>
        <dbReference type="SAM" id="Phobius"/>
    </source>
</evidence>
<dbReference type="NCBIfam" id="TIGR00231">
    <property type="entry name" value="small_GTP"/>
    <property type="match status" value="1"/>
</dbReference>
<dbReference type="SMART" id="SM00173">
    <property type="entry name" value="RAS"/>
    <property type="match status" value="1"/>
</dbReference>
<dbReference type="OrthoDB" id="283742at2759"/>
<dbReference type="Proteomes" id="UP000689195">
    <property type="component" value="Unassembled WGS sequence"/>
</dbReference>
<evidence type="ECO:0000313" key="5">
    <source>
        <dbReference type="EMBL" id="CAD8147574.1"/>
    </source>
</evidence>
<dbReference type="InterPro" id="IPR001806">
    <property type="entry name" value="Small_GTPase"/>
</dbReference>
<comment type="caution">
    <text evidence="5">The sequence shown here is derived from an EMBL/GenBank/DDBJ whole genome shotgun (WGS) entry which is preliminary data.</text>
</comment>
<keyword evidence="1" id="KW-0547">Nucleotide-binding</keyword>
<feature type="transmembrane region" description="Helical" evidence="4">
    <location>
        <begin position="66"/>
        <end position="86"/>
    </location>
</feature>
<dbReference type="FunFam" id="3.40.50.300:FF:001129">
    <property type="entry name" value="ras-related protein Rab-44 isoform X2"/>
    <property type="match status" value="1"/>
</dbReference>
<keyword evidence="4" id="KW-0472">Membrane</keyword>
<dbReference type="SMART" id="SM00175">
    <property type="entry name" value="RAB"/>
    <property type="match status" value="1"/>
</dbReference>
<dbReference type="CDD" id="cd00154">
    <property type="entry name" value="Rab"/>
    <property type="match status" value="1"/>
</dbReference>
<dbReference type="InterPro" id="IPR050227">
    <property type="entry name" value="Rab"/>
</dbReference>
<dbReference type="SMART" id="SM00174">
    <property type="entry name" value="RHO"/>
    <property type="match status" value="1"/>
</dbReference>
<keyword evidence="4" id="KW-1133">Transmembrane helix</keyword>
<feature type="transmembrane region" description="Helical" evidence="4">
    <location>
        <begin position="92"/>
        <end position="114"/>
    </location>
</feature>
<dbReference type="PROSITE" id="PS51419">
    <property type="entry name" value="RAB"/>
    <property type="match status" value="1"/>
</dbReference>
<dbReference type="SMART" id="SM00176">
    <property type="entry name" value="RAN"/>
    <property type="match status" value="1"/>
</dbReference>
<dbReference type="AlphaFoldDB" id="A0A8S1T8Y4"/>
<sequence length="342" mass="39222">MFACCGKKKKERKHASLGNLHQLNLICQDGLYFDKNLKIITEFNKTNYFSFVIPYKETANIIVQSVLNIMTVCFIQLVVQIMFVMFVQYNLSPIKCIIVIIVEMITANMSMLILHISQKYTQIHILNYEIYINQYIQMQKVDYIFKIVLIGSQNVGKSSIMARFIDQVFNDSYLSTVGVDFRIKTLSIHDKTIKMQIWDTAGQERFQALTQSHYKGAHGCIAVYDVTCERSFEDAKKFLKLVIEEHGLIPEACYLIANKVDLISKRVILSKNGSELAQDLGVNYLETSAKTGDNVNQLFLDLGKIILNLVDQKRTNAQPPENDTRLRTLDTQKIEQEQGCKC</sequence>
<dbReference type="GO" id="GO:0005525">
    <property type="term" value="F:GTP binding"/>
    <property type="evidence" value="ECO:0007669"/>
    <property type="project" value="UniProtKB-KW"/>
</dbReference>
<keyword evidence="6" id="KW-1185">Reference proteome</keyword>
<dbReference type="PROSITE" id="PS51420">
    <property type="entry name" value="RHO"/>
    <property type="match status" value="1"/>
</dbReference>
<organism evidence="5 6">
    <name type="scientific">Paramecium pentaurelia</name>
    <dbReference type="NCBI Taxonomy" id="43138"/>
    <lineage>
        <taxon>Eukaryota</taxon>
        <taxon>Sar</taxon>
        <taxon>Alveolata</taxon>
        <taxon>Ciliophora</taxon>
        <taxon>Intramacronucleata</taxon>
        <taxon>Oligohymenophorea</taxon>
        <taxon>Peniculida</taxon>
        <taxon>Parameciidae</taxon>
        <taxon>Paramecium</taxon>
    </lineage>
</organism>
<keyword evidence="2" id="KW-0342">GTP-binding</keyword>
<evidence type="ECO:0000313" key="6">
    <source>
        <dbReference type="Proteomes" id="UP000689195"/>
    </source>
</evidence>
<name>A0A8S1T8Y4_9CILI</name>
<dbReference type="SMART" id="SM00177">
    <property type="entry name" value="ARF"/>
    <property type="match status" value="1"/>
</dbReference>
<dbReference type="InterPro" id="IPR005225">
    <property type="entry name" value="Small_GTP-bd"/>
</dbReference>
<evidence type="ECO:0000256" key="2">
    <source>
        <dbReference type="ARBA" id="ARBA00023134"/>
    </source>
</evidence>
<keyword evidence="4" id="KW-0812">Transmembrane</keyword>
<evidence type="ECO:0000256" key="3">
    <source>
        <dbReference type="ARBA" id="ARBA00023288"/>
    </source>
</evidence>
<dbReference type="EMBL" id="CAJJDO010000017">
    <property type="protein sequence ID" value="CAD8147574.1"/>
    <property type="molecule type" value="Genomic_DNA"/>
</dbReference>
<keyword evidence="3" id="KW-0449">Lipoprotein</keyword>
<dbReference type="GO" id="GO:0003924">
    <property type="term" value="F:GTPase activity"/>
    <property type="evidence" value="ECO:0007669"/>
    <property type="project" value="InterPro"/>
</dbReference>